<evidence type="ECO:0000256" key="4">
    <source>
        <dbReference type="ARBA" id="ARBA00022692"/>
    </source>
</evidence>
<dbReference type="Gene3D" id="2.170.130.10">
    <property type="entry name" value="TonB-dependent receptor, plug domain"/>
    <property type="match status" value="1"/>
</dbReference>
<dbReference type="Proteomes" id="UP000532373">
    <property type="component" value="Unassembled WGS sequence"/>
</dbReference>
<keyword evidence="5" id="KW-0732">Signal</keyword>
<dbReference type="GO" id="GO:0044718">
    <property type="term" value="P:siderophore transmembrane transport"/>
    <property type="evidence" value="ECO:0007669"/>
    <property type="project" value="TreeGrafter"/>
</dbReference>
<evidence type="ECO:0000256" key="10">
    <source>
        <dbReference type="PROSITE-ProRule" id="PRU01360"/>
    </source>
</evidence>
<feature type="domain" description="TonB-dependent receptor-like beta-barrel" evidence="12">
    <location>
        <begin position="232"/>
        <end position="600"/>
    </location>
</feature>
<organism evidence="14 15">
    <name type="scientific">Aminobacter carboxidus</name>
    <dbReference type="NCBI Taxonomy" id="376165"/>
    <lineage>
        <taxon>Bacteria</taxon>
        <taxon>Pseudomonadati</taxon>
        <taxon>Pseudomonadota</taxon>
        <taxon>Alphaproteobacteria</taxon>
        <taxon>Hyphomicrobiales</taxon>
        <taxon>Phyllobacteriaceae</taxon>
        <taxon>Aminobacter</taxon>
    </lineage>
</organism>
<evidence type="ECO:0000313" key="15">
    <source>
        <dbReference type="Proteomes" id="UP000532373"/>
    </source>
</evidence>
<dbReference type="Pfam" id="PF00593">
    <property type="entry name" value="TonB_dep_Rec_b-barrel"/>
    <property type="match status" value="1"/>
</dbReference>
<comment type="caution">
    <text evidence="14">The sequence shown here is derived from an EMBL/GenBank/DDBJ whole genome shotgun (WGS) entry which is preliminary data.</text>
</comment>
<evidence type="ECO:0000259" key="13">
    <source>
        <dbReference type="Pfam" id="PF07715"/>
    </source>
</evidence>
<keyword evidence="7 10" id="KW-0472">Membrane</keyword>
<evidence type="ECO:0000256" key="9">
    <source>
        <dbReference type="ARBA" id="ARBA00023237"/>
    </source>
</evidence>
<evidence type="ECO:0000256" key="8">
    <source>
        <dbReference type="ARBA" id="ARBA00023170"/>
    </source>
</evidence>
<dbReference type="InterPro" id="IPR036942">
    <property type="entry name" value="Beta-barrel_TonB_sf"/>
</dbReference>
<protein>
    <submittedName>
        <fullName evidence="14">Vitamin B12 transporter</fullName>
    </submittedName>
</protein>
<dbReference type="RefSeq" id="WP_312880966.1">
    <property type="nucleotide sequence ID" value="NZ_JACHGI010000016.1"/>
</dbReference>
<dbReference type="SUPFAM" id="SSF56935">
    <property type="entry name" value="Porins"/>
    <property type="match status" value="1"/>
</dbReference>
<dbReference type="PANTHER" id="PTHR30069:SF29">
    <property type="entry name" value="HEMOGLOBIN AND HEMOGLOBIN-HAPTOGLOBIN-BINDING PROTEIN 1-RELATED"/>
    <property type="match status" value="1"/>
</dbReference>
<feature type="domain" description="TonB-dependent receptor plug" evidence="13">
    <location>
        <begin position="33"/>
        <end position="141"/>
    </location>
</feature>
<dbReference type="PANTHER" id="PTHR30069">
    <property type="entry name" value="TONB-DEPENDENT OUTER MEMBRANE RECEPTOR"/>
    <property type="match status" value="1"/>
</dbReference>
<dbReference type="PROSITE" id="PS52016">
    <property type="entry name" value="TONB_DEPENDENT_REC_3"/>
    <property type="match status" value="1"/>
</dbReference>
<evidence type="ECO:0000256" key="3">
    <source>
        <dbReference type="ARBA" id="ARBA00022452"/>
    </source>
</evidence>
<dbReference type="GO" id="GO:0009279">
    <property type="term" value="C:cell outer membrane"/>
    <property type="evidence" value="ECO:0007669"/>
    <property type="project" value="UniProtKB-SubCell"/>
</dbReference>
<dbReference type="InterPro" id="IPR012910">
    <property type="entry name" value="Plug_dom"/>
</dbReference>
<keyword evidence="9 10" id="KW-0998">Cell outer membrane</keyword>
<evidence type="ECO:0000256" key="1">
    <source>
        <dbReference type="ARBA" id="ARBA00004571"/>
    </source>
</evidence>
<evidence type="ECO:0000256" key="11">
    <source>
        <dbReference type="RuleBase" id="RU003357"/>
    </source>
</evidence>
<name>A0A8E2BES6_9HYPH</name>
<evidence type="ECO:0000256" key="7">
    <source>
        <dbReference type="ARBA" id="ARBA00023136"/>
    </source>
</evidence>
<evidence type="ECO:0000256" key="5">
    <source>
        <dbReference type="ARBA" id="ARBA00022729"/>
    </source>
</evidence>
<evidence type="ECO:0000313" key="14">
    <source>
        <dbReference type="EMBL" id="MBB6469388.1"/>
    </source>
</evidence>
<sequence length="626" mass="67684">MLAAIFASAVPVMAQQIDIGEVVVTPNKTPTDKSKVGSKVEVVTKEDIDKQSKTSLTDYLTLVPGVHVAIPGGTGQETSLSVRGADKKYVKTLFNGIDISDPTSTQVQTPYQNLLIGGIGQIEVLKGSQSTLYGSDAIAGVVGVSTLAGIEPGVHHEISGEAGSFGTWRGGYSLTGANDTGKAAFNVYGLSTGGISAALVNGLPPLDSDPNHLEKDDFRDININFAGEKRINDNLSVFGSALYIRASGGYDDSGNPPTDNELNTFKTVQKAARGGFNLDLLDGRLKNAFAFQASDIDRDLNSVSVFGPFDGNFYGVRTKADYQGSFEANEWLTLQYGADYERQSAHATDNYGTDTKAHFGIGGFWGQAVVDPIENLTLTAGVRHDEHSEFGGYTTYRITGSYLFSDSGTRLHSSFGTGFRAPSLYELYDPFAGNTDLKPEQSISFDAGIEQTLIDGRLVGDLTYFQLNTDNLIDYDYGTSRYVQLPGTTRRNGVEASLAWSATDWLDIGAAYTYTRTRQPDGERRPRIPEHDIALSATVRPAERWTVTGVVHAVLNTTDRISPSYATFEDVPLDDYVLVDAKIAYKPTDSTEVYLRGENLLNQKYQVVKGYGAPGIGVFAGFKARF</sequence>
<dbReference type="AlphaFoldDB" id="A0A8E2BES6"/>
<comment type="subcellular location">
    <subcellularLocation>
        <location evidence="1 10">Cell outer membrane</location>
        <topology evidence="1 10">Multi-pass membrane protein</topology>
    </subcellularLocation>
</comment>
<dbReference type="InterPro" id="IPR037066">
    <property type="entry name" value="Plug_dom_sf"/>
</dbReference>
<keyword evidence="3 10" id="KW-1134">Transmembrane beta strand</keyword>
<evidence type="ECO:0000259" key="12">
    <source>
        <dbReference type="Pfam" id="PF00593"/>
    </source>
</evidence>
<accession>A0A8E2BES6</accession>
<dbReference type="CDD" id="cd01347">
    <property type="entry name" value="ligand_gated_channel"/>
    <property type="match status" value="1"/>
</dbReference>
<evidence type="ECO:0000256" key="2">
    <source>
        <dbReference type="ARBA" id="ARBA00022448"/>
    </source>
</evidence>
<evidence type="ECO:0000256" key="6">
    <source>
        <dbReference type="ARBA" id="ARBA00023077"/>
    </source>
</evidence>
<keyword evidence="4 10" id="KW-0812">Transmembrane</keyword>
<dbReference type="InterPro" id="IPR039426">
    <property type="entry name" value="TonB-dep_rcpt-like"/>
</dbReference>
<dbReference type="EMBL" id="JACHGI010000016">
    <property type="protein sequence ID" value="MBB6469388.1"/>
    <property type="molecule type" value="Genomic_DNA"/>
</dbReference>
<dbReference type="Gene3D" id="2.40.170.20">
    <property type="entry name" value="TonB-dependent receptor, beta-barrel domain"/>
    <property type="match status" value="1"/>
</dbReference>
<reference evidence="14 15" key="1">
    <citation type="submission" date="2020-08" db="EMBL/GenBank/DDBJ databases">
        <title>Genomic Encyclopedia of Type Strains, Phase IV (KMG-IV): sequencing the most valuable type-strain genomes for metagenomic binning, comparative biology and taxonomic classification.</title>
        <authorList>
            <person name="Goeker M."/>
        </authorList>
    </citation>
    <scope>NUCLEOTIDE SEQUENCE [LARGE SCALE GENOMIC DNA]</scope>
    <source>
        <strain evidence="14 15">DSM 17454</strain>
    </source>
</reference>
<dbReference type="InterPro" id="IPR000531">
    <property type="entry name" value="Beta-barrel_TonB"/>
</dbReference>
<gene>
    <name evidence="14" type="ORF">HNQ96_005278</name>
</gene>
<comment type="similarity">
    <text evidence="10 11">Belongs to the TonB-dependent receptor family.</text>
</comment>
<keyword evidence="2 10" id="KW-0813">Transport</keyword>
<dbReference type="GO" id="GO:0015344">
    <property type="term" value="F:siderophore uptake transmembrane transporter activity"/>
    <property type="evidence" value="ECO:0007669"/>
    <property type="project" value="TreeGrafter"/>
</dbReference>
<proteinExistence type="inferred from homology"/>
<keyword evidence="8" id="KW-0675">Receptor</keyword>
<dbReference type="Pfam" id="PF07715">
    <property type="entry name" value="Plug"/>
    <property type="match status" value="1"/>
</dbReference>
<keyword evidence="6 11" id="KW-0798">TonB box</keyword>